<name>A0A1M7ZG44_9BACT</name>
<dbReference type="EMBL" id="FRXN01000004">
    <property type="protein sequence ID" value="SHO63769.1"/>
    <property type="molecule type" value="Genomic_DNA"/>
</dbReference>
<reference evidence="2" key="1">
    <citation type="submission" date="2016-12" db="EMBL/GenBank/DDBJ databases">
        <authorList>
            <person name="Varghese N."/>
            <person name="Submissions S."/>
        </authorList>
    </citation>
    <scope>NUCLEOTIDE SEQUENCE [LARGE SCALE GENOMIC DNA]</scope>
    <source>
        <strain evidence="2">DSM 25035</strain>
    </source>
</reference>
<proteinExistence type="predicted"/>
<sequence>MTASTYPNYASKITKGYFLQTTTFYKSNSYINSLLLLYQFTTS</sequence>
<evidence type="ECO:0000313" key="2">
    <source>
        <dbReference type="Proteomes" id="UP000184609"/>
    </source>
</evidence>
<accession>A0A1M7ZG44</accession>
<protein>
    <submittedName>
        <fullName evidence="1">Uncharacterized protein</fullName>
    </submittedName>
</protein>
<dbReference type="Proteomes" id="UP000184609">
    <property type="component" value="Unassembled WGS sequence"/>
</dbReference>
<gene>
    <name evidence="1" type="ORF">SAMN04488108_2931</name>
</gene>
<evidence type="ECO:0000313" key="1">
    <source>
        <dbReference type="EMBL" id="SHO63769.1"/>
    </source>
</evidence>
<dbReference type="STRING" id="1073327.SAMN04488108_2931"/>
<dbReference type="AlphaFoldDB" id="A0A1M7ZG44"/>
<organism evidence="1 2">
    <name type="scientific">Algoriphagus zhangzhouensis</name>
    <dbReference type="NCBI Taxonomy" id="1073327"/>
    <lineage>
        <taxon>Bacteria</taxon>
        <taxon>Pseudomonadati</taxon>
        <taxon>Bacteroidota</taxon>
        <taxon>Cytophagia</taxon>
        <taxon>Cytophagales</taxon>
        <taxon>Cyclobacteriaceae</taxon>
        <taxon>Algoriphagus</taxon>
    </lineage>
</organism>
<keyword evidence="2" id="KW-1185">Reference proteome</keyword>